<gene>
    <name evidence="6" type="ORF">A8950_0964</name>
</gene>
<dbReference type="InterPro" id="IPR058163">
    <property type="entry name" value="LysR-type_TF_proteobact-type"/>
</dbReference>
<evidence type="ECO:0000256" key="1">
    <source>
        <dbReference type="ARBA" id="ARBA00009437"/>
    </source>
</evidence>
<accession>A0A4V3DF83</accession>
<dbReference type="Proteomes" id="UP000295783">
    <property type="component" value="Unassembled WGS sequence"/>
</dbReference>
<dbReference type="InterPro" id="IPR036390">
    <property type="entry name" value="WH_DNA-bd_sf"/>
</dbReference>
<dbReference type="SUPFAM" id="SSF53850">
    <property type="entry name" value="Periplasmic binding protein-like II"/>
    <property type="match status" value="1"/>
</dbReference>
<dbReference type="InterPro" id="IPR036388">
    <property type="entry name" value="WH-like_DNA-bd_sf"/>
</dbReference>
<dbReference type="PANTHER" id="PTHR30537">
    <property type="entry name" value="HTH-TYPE TRANSCRIPTIONAL REGULATOR"/>
    <property type="match status" value="1"/>
</dbReference>
<evidence type="ECO:0000256" key="2">
    <source>
        <dbReference type="ARBA" id="ARBA00023015"/>
    </source>
</evidence>
<evidence type="ECO:0000259" key="5">
    <source>
        <dbReference type="PROSITE" id="PS50931"/>
    </source>
</evidence>
<keyword evidence="4" id="KW-0804">Transcription</keyword>
<keyword evidence="3" id="KW-0238">DNA-binding</keyword>
<dbReference type="GO" id="GO:0043565">
    <property type="term" value="F:sequence-specific DNA binding"/>
    <property type="evidence" value="ECO:0007669"/>
    <property type="project" value="TreeGrafter"/>
</dbReference>
<dbReference type="Gene3D" id="3.40.190.290">
    <property type="match status" value="1"/>
</dbReference>
<evidence type="ECO:0000256" key="3">
    <source>
        <dbReference type="ARBA" id="ARBA00023125"/>
    </source>
</evidence>
<dbReference type="GO" id="GO:0006351">
    <property type="term" value="P:DNA-templated transcription"/>
    <property type="evidence" value="ECO:0007669"/>
    <property type="project" value="TreeGrafter"/>
</dbReference>
<keyword evidence="7" id="KW-1185">Reference proteome</keyword>
<evidence type="ECO:0000256" key="4">
    <source>
        <dbReference type="ARBA" id="ARBA00023163"/>
    </source>
</evidence>
<keyword evidence="2" id="KW-0805">Transcription regulation</keyword>
<organism evidence="6 7">
    <name type="scientific">Dongia mobilis</name>
    <dbReference type="NCBI Taxonomy" id="578943"/>
    <lineage>
        <taxon>Bacteria</taxon>
        <taxon>Pseudomonadati</taxon>
        <taxon>Pseudomonadota</taxon>
        <taxon>Alphaproteobacteria</taxon>
        <taxon>Rhodospirillales</taxon>
        <taxon>Dongiaceae</taxon>
        <taxon>Dongia</taxon>
    </lineage>
</organism>
<reference evidence="6 7" key="1">
    <citation type="submission" date="2019-03" db="EMBL/GenBank/DDBJ databases">
        <title>Genomic Encyclopedia of Type Strains, Phase III (KMG-III): the genomes of soil and plant-associated and newly described type strains.</title>
        <authorList>
            <person name="Whitman W."/>
        </authorList>
    </citation>
    <scope>NUCLEOTIDE SEQUENCE [LARGE SCALE GENOMIC DNA]</scope>
    <source>
        <strain evidence="6 7">CGMCC 1.7660</strain>
    </source>
</reference>
<dbReference type="PROSITE" id="PS50931">
    <property type="entry name" value="HTH_LYSR"/>
    <property type="match status" value="1"/>
</dbReference>
<dbReference type="Pfam" id="PF03466">
    <property type="entry name" value="LysR_substrate"/>
    <property type="match status" value="1"/>
</dbReference>
<dbReference type="OrthoDB" id="7333438at2"/>
<dbReference type="EMBL" id="SNYW01000006">
    <property type="protein sequence ID" value="TDQ84411.1"/>
    <property type="molecule type" value="Genomic_DNA"/>
</dbReference>
<evidence type="ECO:0000313" key="7">
    <source>
        <dbReference type="Proteomes" id="UP000295783"/>
    </source>
</evidence>
<comment type="caution">
    <text evidence="6">The sequence shown here is derived from an EMBL/GenBank/DDBJ whole genome shotgun (WGS) entry which is preliminary data.</text>
</comment>
<dbReference type="Pfam" id="PF00126">
    <property type="entry name" value="HTH_1"/>
    <property type="match status" value="1"/>
</dbReference>
<dbReference type="InterPro" id="IPR000847">
    <property type="entry name" value="LysR_HTH_N"/>
</dbReference>
<dbReference type="PANTHER" id="PTHR30537:SF3">
    <property type="entry name" value="TRANSCRIPTIONAL REGULATORY PROTEIN"/>
    <property type="match status" value="1"/>
</dbReference>
<evidence type="ECO:0000313" key="6">
    <source>
        <dbReference type="EMBL" id="TDQ84411.1"/>
    </source>
</evidence>
<comment type="similarity">
    <text evidence="1">Belongs to the LysR transcriptional regulatory family.</text>
</comment>
<dbReference type="Gene3D" id="1.10.10.10">
    <property type="entry name" value="Winged helix-like DNA-binding domain superfamily/Winged helix DNA-binding domain"/>
    <property type="match status" value="1"/>
</dbReference>
<dbReference type="InterPro" id="IPR005119">
    <property type="entry name" value="LysR_subst-bd"/>
</dbReference>
<sequence>MANALEWNDYRVVLAIQRTGGLAPAARLLGVNHATVFRQVNAMEARLGARLFDRHRSGYGLTAVGEVALAAAEVMETQVLAAERRMAGGDLSLNGTIRVTAPDDMVEHLLLPIFADFQGRYPQIELEIIVDNRFLNLSRREADIAIRPTAAAPEAMVGVNVGPLAMAIYGAAALADRAAAGARVTDLPWVGWEDGADSIAFGGYFRRLDPRPAFLYRANSLLAQISAVERGLGVALLPCFAGDSIAGLVRIGPPDSSTGSFLWLLTHPDLRRAARIRAFIDFVAAALRRKRRLLAGS</sequence>
<feature type="domain" description="HTH lysR-type" evidence="5">
    <location>
        <begin position="5"/>
        <end position="62"/>
    </location>
</feature>
<dbReference type="SUPFAM" id="SSF46785">
    <property type="entry name" value="Winged helix' DNA-binding domain"/>
    <property type="match status" value="1"/>
</dbReference>
<dbReference type="AlphaFoldDB" id="A0A4V3DF83"/>
<dbReference type="GO" id="GO:0003700">
    <property type="term" value="F:DNA-binding transcription factor activity"/>
    <property type="evidence" value="ECO:0007669"/>
    <property type="project" value="InterPro"/>
</dbReference>
<dbReference type="RefSeq" id="WP_133612436.1">
    <property type="nucleotide sequence ID" value="NZ_SNYW01000006.1"/>
</dbReference>
<proteinExistence type="inferred from homology"/>
<protein>
    <submittedName>
        <fullName evidence="6">LysR family transcriptional regulator</fullName>
    </submittedName>
</protein>
<name>A0A4V3DF83_9PROT</name>